<accession>A0A5B7FQ06</accession>
<evidence type="ECO:0000313" key="3">
    <source>
        <dbReference type="Proteomes" id="UP000324222"/>
    </source>
</evidence>
<dbReference type="OrthoDB" id="5978418at2759"/>
<feature type="compositionally biased region" description="Basic and acidic residues" evidence="1">
    <location>
        <begin position="44"/>
        <end position="54"/>
    </location>
</feature>
<dbReference type="Proteomes" id="UP000324222">
    <property type="component" value="Unassembled WGS sequence"/>
</dbReference>
<keyword evidence="3" id="KW-1185">Reference proteome</keyword>
<feature type="region of interest" description="Disordered" evidence="1">
    <location>
        <begin position="455"/>
        <end position="490"/>
    </location>
</feature>
<evidence type="ECO:0000256" key="1">
    <source>
        <dbReference type="SAM" id="MobiDB-lite"/>
    </source>
</evidence>
<feature type="region of interest" description="Disordered" evidence="1">
    <location>
        <begin position="44"/>
        <end position="65"/>
    </location>
</feature>
<dbReference type="EMBL" id="VSRR010007738">
    <property type="protein sequence ID" value="MPC47437.1"/>
    <property type="molecule type" value="Genomic_DNA"/>
</dbReference>
<proteinExistence type="predicted"/>
<feature type="region of interest" description="Disordered" evidence="1">
    <location>
        <begin position="385"/>
        <end position="419"/>
    </location>
</feature>
<organism evidence="2 3">
    <name type="scientific">Portunus trituberculatus</name>
    <name type="common">Swimming crab</name>
    <name type="synonym">Neptunus trituberculatus</name>
    <dbReference type="NCBI Taxonomy" id="210409"/>
    <lineage>
        <taxon>Eukaryota</taxon>
        <taxon>Metazoa</taxon>
        <taxon>Ecdysozoa</taxon>
        <taxon>Arthropoda</taxon>
        <taxon>Crustacea</taxon>
        <taxon>Multicrustacea</taxon>
        <taxon>Malacostraca</taxon>
        <taxon>Eumalacostraca</taxon>
        <taxon>Eucarida</taxon>
        <taxon>Decapoda</taxon>
        <taxon>Pleocyemata</taxon>
        <taxon>Brachyura</taxon>
        <taxon>Eubrachyura</taxon>
        <taxon>Portunoidea</taxon>
        <taxon>Portunidae</taxon>
        <taxon>Portuninae</taxon>
        <taxon>Portunus</taxon>
    </lineage>
</organism>
<dbReference type="AlphaFoldDB" id="A0A5B7FQ06"/>
<evidence type="ECO:0000313" key="2">
    <source>
        <dbReference type="EMBL" id="MPC47437.1"/>
    </source>
</evidence>
<name>A0A5B7FQ06_PORTR</name>
<gene>
    <name evidence="2" type="ORF">E2C01_041183</name>
</gene>
<reference evidence="2 3" key="1">
    <citation type="submission" date="2019-05" db="EMBL/GenBank/DDBJ databases">
        <title>Another draft genome of Portunus trituberculatus and its Hox gene families provides insights of decapod evolution.</title>
        <authorList>
            <person name="Jeong J.-H."/>
            <person name="Song I."/>
            <person name="Kim S."/>
            <person name="Choi T."/>
            <person name="Kim D."/>
            <person name="Ryu S."/>
            <person name="Kim W."/>
        </authorList>
    </citation>
    <scope>NUCLEOTIDE SEQUENCE [LARGE SCALE GENOMIC DNA]</scope>
    <source>
        <tissue evidence="2">Muscle</tissue>
    </source>
</reference>
<comment type="caution">
    <text evidence="2">The sequence shown here is derived from an EMBL/GenBank/DDBJ whole genome shotgun (WGS) entry which is preliminary data.</text>
</comment>
<feature type="compositionally biased region" description="Basic and acidic residues" evidence="1">
    <location>
        <begin position="385"/>
        <end position="402"/>
    </location>
</feature>
<protein>
    <submittedName>
        <fullName evidence="2">Uncharacterized protein</fullName>
    </submittedName>
</protein>
<feature type="region of interest" description="Disordered" evidence="1">
    <location>
        <begin position="172"/>
        <end position="195"/>
    </location>
</feature>
<sequence>MFSFRELVESMEKKTSENIAPISCPTRLPLSCSFHDALIDCEERTREQTSEHTAETSNEQTDGLGRHEGFFECSESQKELEHREATFWEEKVVHPSREEQTECTEKVDTEALWKVKKETNLRLIFKHGNVTMKPENYSVNDLFDIVKRNDFTLPLLNPVYIDASTTSLQSEHHITLDSKGKLKPNTGEELPTPASRRLNEDTNIQVDKSNQLKTNRKTIGRIPTIHKIRDHVCRSVKQKHSHNISEKEISIDEEVSISSIVVRKQESENKVENCIPRDLLSHERQCAEICHHETSVKETLISNDKPERLKAAAQGSWSSDLHYHTTDCWKNTTTATTPLLNNNQNGYSEHHRNTSSKRLPINEEYEWAALRLQEYEEVKTVENFKSASKHDAKDSDRIKEASRASQLVFHDPKSGTPENIAKNITTHFAQNSREKLSNLRNKKDSKEINIELVKDLQNHNMHERKRNRRRDPQSLAPAGYSKGDNDGPRASSPLPVGFRLYHAHFSLVLRLPIL</sequence>